<protein>
    <submittedName>
        <fullName evidence="5">Formin-like</fullName>
    </submittedName>
</protein>
<sequence>MDENGNASLHKGITTRHKADLTSISLSLAGHRDDTSSSSHDPPSLPHMQTPSVQPLAASQTTKTHILPPPPPPPPPSSTPGFAPPPPPPPPFTPGFAPPPPPPPPSTPGFAPPPPPPPPFTPGFAPPPPPPPAGGFIVEKPPRKQTVEPSRPMKPLYWTRIHIQHNKNTLWNILEEPNIINAGQFEDLFAKTITHSKKKPLSESYEKKAKARKIIKLLEGKRSQAVGILISSLHLEMKDIQQAVLAVDHSVVDLETIEALYENRAQPEELERIRKHYETSEEEEVKLLDKPEQFLYELSQIPDFAGRAHCIIFQAAFIDGTASIQSKLNTVSSVCKALLEGEGVMDVMGLVLALGTRANTSPITSITPSPSKYPHQQCNHLSAAIQLTAKNKFALHVIVRHRQSNAAGTE</sequence>
<dbReference type="InterPro" id="IPR042201">
    <property type="entry name" value="FH2_Formin_sf"/>
</dbReference>
<keyword evidence="4" id="KW-1185">Reference proteome</keyword>
<dbReference type="Pfam" id="PF02181">
    <property type="entry name" value="FH2"/>
    <property type="match status" value="1"/>
</dbReference>
<feature type="domain" description="FH2" evidence="3">
    <location>
        <begin position="143"/>
        <end position="410"/>
    </location>
</feature>
<dbReference type="GO" id="GO:0030866">
    <property type="term" value="P:cortical actin cytoskeleton organization"/>
    <property type="evidence" value="ECO:0007669"/>
    <property type="project" value="TreeGrafter"/>
</dbReference>
<dbReference type="GO" id="GO:0005856">
    <property type="term" value="C:cytoskeleton"/>
    <property type="evidence" value="ECO:0007669"/>
    <property type="project" value="TreeGrafter"/>
</dbReference>
<dbReference type="SUPFAM" id="SSF101447">
    <property type="entry name" value="Formin homology 2 domain (FH2 domain)"/>
    <property type="match status" value="1"/>
</dbReference>
<dbReference type="SMART" id="SM00498">
    <property type="entry name" value="FH2"/>
    <property type="match status" value="1"/>
</dbReference>
<name>A0A6I9PWZ2_9TELE</name>
<dbReference type="GeneID" id="104965492"/>
<evidence type="ECO:0000259" key="3">
    <source>
        <dbReference type="PROSITE" id="PS51444"/>
    </source>
</evidence>
<evidence type="ECO:0000256" key="2">
    <source>
        <dbReference type="SAM" id="MobiDB-lite"/>
    </source>
</evidence>
<dbReference type="Gene3D" id="1.20.58.2220">
    <property type="entry name" value="Formin, FH2 domain"/>
    <property type="match status" value="1"/>
</dbReference>
<dbReference type="OrthoDB" id="427644at2759"/>
<dbReference type="KEGG" id="ncc:104965492"/>
<dbReference type="PANTHER" id="PTHR45920">
    <property type="entry name" value="FORMIN HOMOLOGY 2 DOMAIN CONTAINING, ISOFORM I"/>
    <property type="match status" value="1"/>
</dbReference>
<dbReference type="PANTHER" id="PTHR45920:SF7">
    <property type="entry name" value="FORMIN-G"/>
    <property type="match status" value="1"/>
</dbReference>
<proteinExistence type="inferred from homology"/>
<feature type="compositionally biased region" description="Polar residues" evidence="2">
    <location>
        <begin position="49"/>
        <end position="64"/>
    </location>
</feature>
<evidence type="ECO:0000313" key="5">
    <source>
        <dbReference type="RefSeq" id="XP_010792747.1"/>
    </source>
</evidence>
<dbReference type="RefSeq" id="XP_010792747.1">
    <property type="nucleotide sequence ID" value="XM_010794445.1"/>
</dbReference>
<dbReference type="InterPro" id="IPR015425">
    <property type="entry name" value="FH2_Formin"/>
</dbReference>
<accession>A0A6I9PWZ2</accession>
<gene>
    <name evidence="5" type="primary">LOC104965492</name>
</gene>
<feature type="compositionally biased region" description="Pro residues" evidence="2">
    <location>
        <begin position="67"/>
        <end position="133"/>
    </location>
</feature>
<organism evidence="4 5">
    <name type="scientific">Notothenia coriiceps</name>
    <name type="common">black rockcod</name>
    <dbReference type="NCBI Taxonomy" id="8208"/>
    <lineage>
        <taxon>Eukaryota</taxon>
        <taxon>Metazoa</taxon>
        <taxon>Chordata</taxon>
        <taxon>Craniata</taxon>
        <taxon>Vertebrata</taxon>
        <taxon>Euteleostomi</taxon>
        <taxon>Actinopterygii</taxon>
        <taxon>Neopterygii</taxon>
        <taxon>Teleostei</taxon>
        <taxon>Neoteleostei</taxon>
        <taxon>Acanthomorphata</taxon>
        <taxon>Eupercaria</taxon>
        <taxon>Perciformes</taxon>
        <taxon>Notothenioidei</taxon>
        <taxon>Nototheniidae</taxon>
        <taxon>Notothenia</taxon>
    </lineage>
</organism>
<evidence type="ECO:0000256" key="1">
    <source>
        <dbReference type="ARBA" id="ARBA00005271"/>
    </source>
</evidence>
<evidence type="ECO:0000313" key="4">
    <source>
        <dbReference type="Proteomes" id="UP000504611"/>
    </source>
</evidence>
<reference evidence="5" key="1">
    <citation type="submission" date="2025-08" db="UniProtKB">
        <authorList>
            <consortium name="RefSeq"/>
        </authorList>
    </citation>
    <scope>IDENTIFICATION</scope>
    <source>
        <tissue evidence="5">Muscle</tissue>
    </source>
</reference>
<comment type="similarity">
    <text evidence="1">Belongs to the formin homology family. Cappuccino subfamily.</text>
</comment>
<dbReference type="GO" id="GO:0051015">
    <property type="term" value="F:actin filament binding"/>
    <property type="evidence" value="ECO:0007669"/>
    <property type="project" value="TreeGrafter"/>
</dbReference>
<dbReference type="PROSITE" id="PS51444">
    <property type="entry name" value="FH2"/>
    <property type="match status" value="1"/>
</dbReference>
<dbReference type="AlphaFoldDB" id="A0A6I9PWZ2"/>
<dbReference type="GO" id="GO:0005737">
    <property type="term" value="C:cytoplasm"/>
    <property type="evidence" value="ECO:0007669"/>
    <property type="project" value="TreeGrafter"/>
</dbReference>
<feature type="region of interest" description="Disordered" evidence="2">
    <location>
        <begin position="24"/>
        <end position="151"/>
    </location>
</feature>
<dbReference type="PRINTS" id="PR01217">
    <property type="entry name" value="PRICHEXTENSN"/>
</dbReference>
<dbReference type="Proteomes" id="UP000504611">
    <property type="component" value="Unplaced"/>
</dbReference>